<gene>
    <name evidence="3" type="ORF">AMON00008_LOCUS17412</name>
</gene>
<dbReference type="SMART" id="SM00360">
    <property type="entry name" value="RRM"/>
    <property type="match status" value="1"/>
</dbReference>
<dbReference type="SUPFAM" id="SSF54928">
    <property type="entry name" value="RNA-binding domain, RBD"/>
    <property type="match status" value="1"/>
</dbReference>
<reference evidence="3" key="1">
    <citation type="submission" date="2021-01" db="EMBL/GenBank/DDBJ databases">
        <authorList>
            <person name="Corre E."/>
            <person name="Pelletier E."/>
            <person name="Niang G."/>
            <person name="Scheremetjew M."/>
            <person name="Finn R."/>
            <person name="Kale V."/>
            <person name="Holt S."/>
            <person name="Cochrane G."/>
            <person name="Meng A."/>
            <person name="Brown T."/>
            <person name="Cohen L."/>
        </authorList>
    </citation>
    <scope>NUCLEOTIDE SEQUENCE</scope>
    <source>
        <strain evidence="3">CCMP3105</strain>
    </source>
</reference>
<evidence type="ECO:0000259" key="2">
    <source>
        <dbReference type="PROSITE" id="PS50102"/>
    </source>
</evidence>
<evidence type="ECO:0000256" key="1">
    <source>
        <dbReference type="PROSITE-ProRule" id="PRU00176"/>
    </source>
</evidence>
<dbReference type="GO" id="GO:0003723">
    <property type="term" value="F:RNA binding"/>
    <property type="evidence" value="ECO:0007669"/>
    <property type="project" value="UniProtKB-UniRule"/>
</dbReference>
<name>A0A7S4QAX7_9DINO</name>
<dbReference type="InterPro" id="IPR035979">
    <property type="entry name" value="RBD_domain_sf"/>
</dbReference>
<keyword evidence="1" id="KW-0694">RNA-binding</keyword>
<dbReference type="PROSITE" id="PS50102">
    <property type="entry name" value="RRM"/>
    <property type="match status" value="1"/>
</dbReference>
<evidence type="ECO:0000313" key="3">
    <source>
        <dbReference type="EMBL" id="CAE4577929.1"/>
    </source>
</evidence>
<dbReference type="AlphaFoldDB" id="A0A7S4QAX7"/>
<feature type="domain" description="RRM" evidence="2">
    <location>
        <begin position="12"/>
        <end position="83"/>
    </location>
</feature>
<sequence length="342" mass="36971">MAEISSKIAGSSRIFFRGAPADTTSEAAKGFFAKYGDIDDCYAVPGQGCGYVEFRLCSSAEKVVKEGPLSLQGKTVEVKRALPPLAGGIDVGVAQQALIEPAKSSEALDVVVVRGHCTATGIGVAAMHAKAMTTVLVLWDHHHYPATEAAVAGALEKRVYNTMEEEMPDNAVMGKAFEYFGVGAPKCALVHVGSDKIKQSVELENPLWNVDEVISGIECNHLETLQSFYAAVCYQPWIHAFRAVCFMLIPPMMGWDWPDDICTCTVSTRRTVKANPLRSADGSGWTVGLQMTNDSPVVNASLAFAAMNKVVFSDESLKHQYTGKTLNLNMPTPDIWFKKGAE</sequence>
<dbReference type="InterPro" id="IPR000504">
    <property type="entry name" value="RRM_dom"/>
</dbReference>
<organism evidence="3">
    <name type="scientific">Alexandrium monilatum</name>
    <dbReference type="NCBI Taxonomy" id="311494"/>
    <lineage>
        <taxon>Eukaryota</taxon>
        <taxon>Sar</taxon>
        <taxon>Alveolata</taxon>
        <taxon>Dinophyceae</taxon>
        <taxon>Gonyaulacales</taxon>
        <taxon>Pyrocystaceae</taxon>
        <taxon>Alexandrium</taxon>
    </lineage>
</organism>
<dbReference type="InterPro" id="IPR012677">
    <property type="entry name" value="Nucleotide-bd_a/b_plait_sf"/>
</dbReference>
<dbReference type="EMBL" id="HBNR01025836">
    <property type="protein sequence ID" value="CAE4577929.1"/>
    <property type="molecule type" value="Transcribed_RNA"/>
</dbReference>
<protein>
    <recommendedName>
        <fullName evidence="2">RRM domain-containing protein</fullName>
    </recommendedName>
</protein>
<accession>A0A7S4QAX7</accession>
<dbReference type="Gene3D" id="3.30.70.330">
    <property type="match status" value="1"/>
</dbReference>
<proteinExistence type="predicted"/>